<protein>
    <submittedName>
        <fullName evidence="2">Uncharacterized protein</fullName>
    </submittedName>
</protein>
<feature type="region of interest" description="Disordered" evidence="1">
    <location>
        <begin position="394"/>
        <end position="434"/>
    </location>
</feature>
<proteinExistence type="predicted"/>
<dbReference type="eggNOG" id="COG0592">
    <property type="taxonomic scope" value="Bacteria"/>
</dbReference>
<dbReference type="EMBL" id="CP001848">
    <property type="protein sequence ID" value="ADB18073.1"/>
    <property type="molecule type" value="Genomic_DNA"/>
</dbReference>
<evidence type="ECO:0000313" key="3">
    <source>
        <dbReference type="Proteomes" id="UP000001887"/>
    </source>
</evidence>
<accession>D2QXZ6</accession>
<dbReference type="Gene3D" id="3.10.150.10">
    <property type="entry name" value="DNA Polymerase III, subunit A, domain 2"/>
    <property type="match status" value="1"/>
</dbReference>
<reference evidence="2 3" key="1">
    <citation type="journal article" date="2009" name="Stand. Genomic Sci.">
        <title>Complete genome sequence of Pirellula staleyi type strain (ATCC 27377).</title>
        <authorList>
            <person name="Clum A."/>
            <person name="Tindall B.J."/>
            <person name="Sikorski J."/>
            <person name="Ivanova N."/>
            <person name="Mavrommatis K."/>
            <person name="Lucas S."/>
            <person name="Glavina del Rio T."/>
            <person name="Nolan M."/>
            <person name="Chen F."/>
            <person name="Tice H."/>
            <person name="Pitluck S."/>
            <person name="Cheng J.F."/>
            <person name="Chertkov O."/>
            <person name="Brettin T."/>
            <person name="Han C."/>
            <person name="Detter J.C."/>
            <person name="Kuske C."/>
            <person name="Bruce D."/>
            <person name="Goodwin L."/>
            <person name="Ovchinikova G."/>
            <person name="Pati A."/>
            <person name="Mikhailova N."/>
            <person name="Chen A."/>
            <person name="Palaniappan K."/>
            <person name="Land M."/>
            <person name="Hauser L."/>
            <person name="Chang Y.J."/>
            <person name="Jeffries C.D."/>
            <person name="Chain P."/>
            <person name="Rohde M."/>
            <person name="Goker M."/>
            <person name="Bristow J."/>
            <person name="Eisen J.A."/>
            <person name="Markowitz V."/>
            <person name="Hugenholtz P."/>
            <person name="Kyrpides N.C."/>
            <person name="Klenk H.P."/>
            <person name="Lapidus A."/>
        </authorList>
    </citation>
    <scope>NUCLEOTIDE SEQUENCE [LARGE SCALE GENOMIC DNA]</scope>
    <source>
        <strain evidence="3">ATCC 27377 / DSM 6068 / ICPB 4128</strain>
    </source>
</reference>
<dbReference type="HOGENOM" id="CLU_566024_0_0_0"/>
<gene>
    <name evidence="2" type="ordered locus">Psta_3409</name>
</gene>
<organism evidence="2 3">
    <name type="scientific">Pirellula staleyi (strain ATCC 27377 / DSM 6068 / ICPB 4128)</name>
    <name type="common">Pirella staleyi</name>
    <dbReference type="NCBI Taxonomy" id="530564"/>
    <lineage>
        <taxon>Bacteria</taxon>
        <taxon>Pseudomonadati</taxon>
        <taxon>Planctomycetota</taxon>
        <taxon>Planctomycetia</taxon>
        <taxon>Pirellulales</taxon>
        <taxon>Pirellulaceae</taxon>
        <taxon>Pirellula</taxon>
    </lineage>
</organism>
<dbReference type="KEGG" id="psl:Psta_3409"/>
<sequence length="482" mass="53030">MIQISRLLAKQLRSMVKMLFPGRGPIPALAFRAGQDGLFIDVQGANQALRYHDPQPREQQHLLVPFNVLEDVQGSKPEPVYLDSRRDGVLGANWEDRGIVRDLEYDAPESSADAPPFPTLPETFSENPPALLTALREAYETTDAESSRYALASIQVRGREGVIAATDGRQLLKQSGFTFGFDEDLLLCQTKLFASKHLPADQPVRVGKSGDKMVVFQIGPWSYWLPVVEGRYPDVDRTVPAPGHSKATLQLGSTDAKFLTENLHRLPSGTTNRELTLDVNGHVVLRASAPDTLRPTEMVLRNSSKRGDDLLVCTDRQYLARAARLGFTEIELPDNTSPAVARDGSRVFLWMVLDPKEAIKPTTDCLRIESPLSSGHRQPSSLTRSAIAVNRIASRPAAQQASSAPPTNEPRVAAKHSPNRHCSATSPKRPGGAYEQAVVVRDQLRSTLDAVKDLIRQINVEKRSQKSLKSALASLKQLQHVA</sequence>
<dbReference type="STRING" id="530564.Psta_3409"/>
<evidence type="ECO:0000313" key="2">
    <source>
        <dbReference type="EMBL" id="ADB18073.1"/>
    </source>
</evidence>
<evidence type="ECO:0000256" key="1">
    <source>
        <dbReference type="SAM" id="MobiDB-lite"/>
    </source>
</evidence>
<dbReference type="AlphaFoldDB" id="D2QXZ6"/>
<name>D2QXZ6_PIRSD</name>
<dbReference type="Proteomes" id="UP000001887">
    <property type="component" value="Chromosome"/>
</dbReference>
<keyword evidence="3" id="KW-1185">Reference proteome</keyword>
<feature type="compositionally biased region" description="Low complexity" evidence="1">
    <location>
        <begin position="394"/>
        <end position="406"/>
    </location>
</feature>
<dbReference type="OrthoDB" id="215904at2"/>